<protein>
    <submittedName>
        <fullName evidence="6">TetR/AcrR family transcriptional regulator</fullName>
    </submittedName>
</protein>
<dbReference type="PANTHER" id="PTHR30055:SF234">
    <property type="entry name" value="HTH-TYPE TRANSCRIPTIONAL REGULATOR BETI"/>
    <property type="match status" value="1"/>
</dbReference>
<dbReference type="InterPro" id="IPR009057">
    <property type="entry name" value="Homeodomain-like_sf"/>
</dbReference>
<dbReference type="EMBL" id="JAAMRF010000007">
    <property type="protein sequence ID" value="MBA1274569.1"/>
    <property type="molecule type" value="Genomic_DNA"/>
</dbReference>
<proteinExistence type="predicted"/>
<dbReference type="InterPro" id="IPR050109">
    <property type="entry name" value="HTH-type_TetR-like_transc_reg"/>
</dbReference>
<feature type="DNA-binding region" description="H-T-H motif" evidence="4">
    <location>
        <begin position="56"/>
        <end position="75"/>
    </location>
</feature>
<keyword evidence="1" id="KW-0805">Transcription regulation</keyword>
<dbReference type="PANTHER" id="PTHR30055">
    <property type="entry name" value="HTH-TYPE TRANSCRIPTIONAL REGULATOR RUTR"/>
    <property type="match status" value="1"/>
</dbReference>
<evidence type="ECO:0000256" key="3">
    <source>
        <dbReference type="ARBA" id="ARBA00023163"/>
    </source>
</evidence>
<dbReference type="PROSITE" id="PS50977">
    <property type="entry name" value="HTH_TETR_2"/>
    <property type="match status" value="1"/>
</dbReference>
<comment type="caution">
    <text evidence="6">The sequence shown here is derived from an EMBL/GenBank/DDBJ whole genome shotgun (WGS) entry which is preliminary data.</text>
</comment>
<accession>A0ABR5Z356</accession>
<keyword evidence="7" id="KW-1185">Reference proteome</keyword>
<dbReference type="Pfam" id="PF00440">
    <property type="entry name" value="TetR_N"/>
    <property type="match status" value="1"/>
</dbReference>
<evidence type="ECO:0000313" key="6">
    <source>
        <dbReference type="EMBL" id="MBA1274569.1"/>
    </source>
</evidence>
<gene>
    <name evidence="6" type="ORF">G7026_14515</name>
</gene>
<dbReference type="SUPFAM" id="SSF46689">
    <property type="entry name" value="Homeodomain-like"/>
    <property type="match status" value="1"/>
</dbReference>
<dbReference type="Proteomes" id="UP000786387">
    <property type="component" value="Unassembled WGS sequence"/>
</dbReference>
<dbReference type="InterPro" id="IPR001647">
    <property type="entry name" value="HTH_TetR"/>
</dbReference>
<sequence>MDAHPNTPDGAVHDAALAVTARAARPPRQARGQQRIDIILDACGRLLRKQGEAALTMHGIAREAHTSIGSLYHFFPDKQSVLKALGDRHLEVIRAIFERIEPISDAQWIGFSSADVIRHLLRPFLDYFVGHPDFLHLVHATPDTDDRELKARMLGLIQRVITVRLPSASQLARQAYAVTLFSLPFGMIKEMLLENDEALREPILTGEMPRALQAYLEAIEAANSR</sequence>
<dbReference type="PRINTS" id="PR00455">
    <property type="entry name" value="HTHTETR"/>
</dbReference>
<dbReference type="RefSeq" id="WP_181071623.1">
    <property type="nucleotide sequence ID" value="NZ_JAAMRF010000007.1"/>
</dbReference>
<evidence type="ECO:0000256" key="2">
    <source>
        <dbReference type="ARBA" id="ARBA00023125"/>
    </source>
</evidence>
<evidence type="ECO:0000256" key="1">
    <source>
        <dbReference type="ARBA" id="ARBA00023015"/>
    </source>
</evidence>
<evidence type="ECO:0000259" key="5">
    <source>
        <dbReference type="PROSITE" id="PS50977"/>
    </source>
</evidence>
<dbReference type="Gene3D" id="1.10.357.10">
    <property type="entry name" value="Tetracycline Repressor, domain 2"/>
    <property type="match status" value="1"/>
</dbReference>
<evidence type="ECO:0000256" key="4">
    <source>
        <dbReference type="PROSITE-ProRule" id="PRU00335"/>
    </source>
</evidence>
<name>A0ABR5Z356_9GAMM</name>
<keyword evidence="3" id="KW-0804">Transcription</keyword>
<evidence type="ECO:0000313" key="7">
    <source>
        <dbReference type="Proteomes" id="UP000786387"/>
    </source>
</evidence>
<feature type="domain" description="HTH tetR-type" evidence="5">
    <location>
        <begin position="33"/>
        <end position="93"/>
    </location>
</feature>
<keyword evidence="2 4" id="KW-0238">DNA-binding</keyword>
<organism evidence="6 7">
    <name type="scientific">Stutzerimonas azotifigens</name>
    <dbReference type="NCBI Taxonomy" id="291995"/>
    <lineage>
        <taxon>Bacteria</taxon>
        <taxon>Pseudomonadati</taxon>
        <taxon>Pseudomonadota</taxon>
        <taxon>Gammaproteobacteria</taxon>
        <taxon>Pseudomonadales</taxon>
        <taxon>Pseudomonadaceae</taxon>
        <taxon>Stutzerimonas</taxon>
    </lineage>
</organism>
<reference evidence="6 7" key="1">
    <citation type="submission" date="2020-02" db="EMBL/GenBank/DDBJ databases">
        <title>Synteny-based analysis reveals conserved mechanism for high triclosan tolerance in Pseudomonas, as well as instances of horizontal transfer.</title>
        <authorList>
            <person name="Mcfarland A.G."/>
            <person name="Bertucci H.K."/>
            <person name="Litmann E."/>
            <person name="Shen J."/>
            <person name="Huttenhower C."/>
            <person name="Hartmann E.M."/>
        </authorList>
    </citation>
    <scope>NUCLEOTIDE SEQUENCE [LARGE SCALE GENOMIC DNA]</scope>
    <source>
        <strain evidence="6 7">115A1</strain>
    </source>
</reference>